<accession>A0A0G2HN22</accession>
<sequence length="296" mass="33527">MVQVKTGIRPEEVRAGGEHVLFVEGSEDGSLDQAVLRALLGNTLRVEVMGPSYFVRSAAQALAPHHPRYYFLIDRDHYNDEFVEKSWEGFPDADKDNLLVWRRREIENYFLEPPFLVESAFCRTSETRLKTTLVKAAQECVFLDVANSVISSVREEQKSTWINHFANPQDFTSKAVAIEQLRSHKAFIERSKKVSEMLSKDELTERLETTLASMTGGGETLTCGTGRWIEMIRGKKVLTQLLSSGGFQVKDANGQPLQGEERVKEIVKELVVKDVDSRPKDLVKLKQLLQERVASQ</sequence>
<dbReference type="AlphaFoldDB" id="A0A0G2HN22"/>
<evidence type="ECO:0000313" key="1">
    <source>
        <dbReference type="EMBL" id="KKZ12836.1"/>
    </source>
</evidence>
<evidence type="ECO:0000313" key="2">
    <source>
        <dbReference type="Proteomes" id="UP000035067"/>
    </source>
</evidence>
<name>A0A0G2HN22_9SYNE</name>
<comment type="caution">
    <text evidence="1">The sequence shown here is derived from an EMBL/GenBank/DDBJ whole genome shotgun (WGS) entry which is preliminary data.</text>
</comment>
<gene>
    <name evidence="1" type="ORF">TE42_02810</name>
</gene>
<reference evidence="1 2" key="1">
    <citation type="submission" date="2015-01" db="EMBL/GenBank/DDBJ databases">
        <title>Lifestyle Evolution in Cyanobacterial Symbionts of Sponges.</title>
        <authorList>
            <person name="Burgsdorf I."/>
            <person name="Slaby B.M."/>
            <person name="Handley K.M."/>
            <person name="Haber M."/>
            <person name="Blom J."/>
            <person name="Marshall C.W."/>
            <person name="Gilbert J.A."/>
            <person name="Hentschel U."/>
            <person name="Steindler L."/>
        </authorList>
    </citation>
    <scope>NUCLEOTIDE SEQUENCE [LARGE SCALE GENOMIC DNA]</scope>
    <source>
        <strain evidence="1">SP3</strain>
    </source>
</reference>
<dbReference type="EMBL" id="JXQG01000010">
    <property type="protein sequence ID" value="KKZ12836.1"/>
    <property type="molecule type" value="Genomic_DNA"/>
</dbReference>
<proteinExistence type="predicted"/>
<organism evidence="1 2">
    <name type="scientific">Candidatus Synechococcus spongiarum SP3</name>
    <dbReference type="NCBI Taxonomy" id="1604020"/>
    <lineage>
        <taxon>Bacteria</taxon>
        <taxon>Bacillati</taxon>
        <taxon>Cyanobacteriota</taxon>
        <taxon>Cyanophyceae</taxon>
        <taxon>Synechococcales</taxon>
        <taxon>Synechococcaceae</taxon>
        <taxon>Synechococcus</taxon>
    </lineage>
</organism>
<protein>
    <recommendedName>
        <fullName evidence="3">DUF4435 domain-containing protein</fullName>
    </recommendedName>
</protein>
<dbReference type="PATRIC" id="fig|1604020.3.peg.2202"/>
<dbReference type="Proteomes" id="UP000035067">
    <property type="component" value="Unassembled WGS sequence"/>
</dbReference>
<evidence type="ECO:0008006" key="3">
    <source>
        <dbReference type="Google" id="ProtNLM"/>
    </source>
</evidence>